<dbReference type="OrthoDB" id="9775268at2"/>
<comment type="caution">
    <text evidence="9">The sequence shown here is derived from an EMBL/GenBank/DDBJ whole genome shotgun (WGS) entry which is preliminary data.</text>
</comment>
<keyword evidence="4 7" id="KW-0812">Transmembrane</keyword>
<evidence type="ECO:0000256" key="1">
    <source>
        <dbReference type="ARBA" id="ARBA00004651"/>
    </source>
</evidence>
<evidence type="ECO:0000256" key="3">
    <source>
        <dbReference type="ARBA" id="ARBA00022475"/>
    </source>
</evidence>
<reference evidence="9" key="1">
    <citation type="submission" date="2015-07" db="EMBL/GenBank/DDBJ databases">
        <title>MeaNS - Measles Nucleotide Surveillance Program.</title>
        <authorList>
            <person name="Tran T."/>
            <person name="Druce J."/>
        </authorList>
    </citation>
    <scope>NUCLEOTIDE SEQUENCE</scope>
    <source>
        <strain evidence="9">DSM 8239</strain>
    </source>
</reference>
<evidence type="ECO:0000256" key="5">
    <source>
        <dbReference type="ARBA" id="ARBA00022989"/>
    </source>
</evidence>
<organism evidence="9 10">
    <name type="scientific">Acetobacterium bakii</name>
    <dbReference type="NCBI Taxonomy" id="52689"/>
    <lineage>
        <taxon>Bacteria</taxon>
        <taxon>Bacillati</taxon>
        <taxon>Bacillota</taxon>
        <taxon>Clostridia</taxon>
        <taxon>Eubacteriales</taxon>
        <taxon>Eubacteriaceae</taxon>
        <taxon>Acetobacterium</taxon>
    </lineage>
</organism>
<accession>A0A0L6U380</accession>
<feature type="transmembrane region" description="Helical" evidence="7">
    <location>
        <begin position="181"/>
        <end position="202"/>
    </location>
</feature>
<feature type="transmembrane region" description="Helical" evidence="7">
    <location>
        <begin position="21"/>
        <end position="47"/>
    </location>
</feature>
<dbReference type="SUPFAM" id="SSF103473">
    <property type="entry name" value="MFS general substrate transporter"/>
    <property type="match status" value="1"/>
</dbReference>
<dbReference type="Pfam" id="PF07690">
    <property type="entry name" value="MFS_1"/>
    <property type="match status" value="1"/>
</dbReference>
<dbReference type="InterPro" id="IPR036259">
    <property type="entry name" value="MFS_trans_sf"/>
</dbReference>
<dbReference type="InterPro" id="IPR020846">
    <property type="entry name" value="MFS_dom"/>
</dbReference>
<dbReference type="GO" id="GO:0022857">
    <property type="term" value="F:transmembrane transporter activity"/>
    <property type="evidence" value="ECO:0007669"/>
    <property type="project" value="InterPro"/>
</dbReference>
<dbReference type="EMBL" id="LGYO01000008">
    <property type="protein sequence ID" value="KNZ42963.1"/>
    <property type="molecule type" value="Genomic_DNA"/>
</dbReference>
<dbReference type="RefSeq" id="WP_050739145.1">
    <property type="nucleotide sequence ID" value="NZ_LGYO01000008.1"/>
</dbReference>
<evidence type="ECO:0000256" key="4">
    <source>
        <dbReference type="ARBA" id="ARBA00022692"/>
    </source>
</evidence>
<keyword evidence="2" id="KW-0813">Transport</keyword>
<feature type="transmembrane region" description="Helical" evidence="7">
    <location>
        <begin position="272"/>
        <end position="291"/>
    </location>
</feature>
<evidence type="ECO:0000256" key="7">
    <source>
        <dbReference type="SAM" id="Phobius"/>
    </source>
</evidence>
<evidence type="ECO:0000256" key="2">
    <source>
        <dbReference type="ARBA" id="ARBA00022448"/>
    </source>
</evidence>
<dbReference type="PANTHER" id="PTHR43266">
    <property type="entry name" value="MACROLIDE-EFFLUX PROTEIN"/>
    <property type="match status" value="1"/>
</dbReference>
<keyword evidence="6 7" id="KW-0472">Membrane</keyword>
<evidence type="ECO:0000259" key="8">
    <source>
        <dbReference type="PROSITE" id="PS50850"/>
    </source>
</evidence>
<feature type="transmembrane region" description="Helical" evidence="7">
    <location>
        <begin position="298"/>
        <end position="315"/>
    </location>
</feature>
<feature type="transmembrane region" description="Helical" evidence="7">
    <location>
        <begin position="85"/>
        <end position="107"/>
    </location>
</feature>
<protein>
    <submittedName>
        <fullName evidence="9">MFS transporter</fullName>
    </submittedName>
</protein>
<evidence type="ECO:0000313" key="10">
    <source>
        <dbReference type="Proteomes" id="UP000036873"/>
    </source>
</evidence>
<feature type="domain" description="Major facilitator superfamily (MFS) profile" evidence="8">
    <location>
        <begin position="224"/>
        <end position="412"/>
    </location>
</feature>
<dbReference type="InterPro" id="IPR011701">
    <property type="entry name" value="MFS"/>
</dbReference>
<dbReference type="PROSITE" id="PS50850">
    <property type="entry name" value="MFS"/>
    <property type="match status" value="2"/>
</dbReference>
<comment type="subcellular location">
    <subcellularLocation>
        <location evidence="1">Cell membrane</location>
        <topology evidence="1">Multi-pass membrane protein</topology>
    </subcellularLocation>
</comment>
<dbReference type="CDD" id="cd06173">
    <property type="entry name" value="MFS_MefA_like"/>
    <property type="match status" value="1"/>
</dbReference>
<dbReference type="PATRIC" id="fig|52689.4.peg.3933"/>
<feature type="transmembrane region" description="Helical" evidence="7">
    <location>
        <begin position="355"/>
        <end position="377"/>
    </location>
</feature>
<feature type="transmembrane region" description="Helical" evidence="7">
    <location>
        <begin position="321"/>
        <end position="343"/>
    </location>
</feature>
<dbReference type="Gene3D" id="1.20.1250.20">
    <property type="entry name" value="MFS general substrate transporter like domains"/>
    <property type="match status" value="1"/>
</dbReference>
<name>A0A0L6U380_9FIRM</name>
<proteinExistence type="predicted"/>
<dbReference type="STRING" id="52689.AKG39_04405"/>
<keyword evidence="10" id="KW-1185">Reference proteome</keyword>
<keyword evidence="5 7" id="KW-1133">Transmembrane helix</keyword>
<evidence type="ECO:0000256" key="6">
    <source>
        <dbReference type="ARBA" id="ARBA00023136"/>
    </source>
</evidence>
<feature type="domain" description="Major facilitator superfamily (MFS) profile" evidence="8">
    <location>
        <begin position="1"/>
        <end position="203"/>
    </location>
</feature>
<feature type="transmembrane region" description="Helical" evidence="7">
    <location>
        <begin position="383"/>
        <end position="402"/>
    </location>
</feature>
<dbReference type="GO" id="GO:0005886">
    <property type="term" value="C:plasma membrane"/>
    <property type="evidence" value="ECO:0007669"/>
    <property type="project" value="UniProtKB-SubCell"/>
</dbReference>
<gene>
    <name evidence="9" type="ORF">AKG39_04405</name>
</gene>
<dbReference type="AlphaFoldDB" id="A0A0L6U380"/>
<dbReference type="PANTHER" id="PTHR43266:SF10">
    <property type="entry name" value="BACILYSIN EXPORTER BACE-RELATED"/>
    <property type="match status" value="1"/>
</dbReference>
<keyword evidence="3" id="KW-1003">Cell membrane</keyword>
<evidence type="ECO:0000313" key="9">
    <source>
        <dbReference type="EMBL" id="KNZ42963.1"/>
    </source>
</evidence>
<dbReference type="Proteomes" id="UP000036873">
    <property type="component" value="Unassembled WGS sequence"/>
</dbReference>
<sequence length="412" mass="45376">MTTNTITTTPHENNPHWRPQITLFLMGQTISLLGSAIVAYAIIWYVTLTTASGFMMTVSTLCSFLPQILVSLFAGVWADRYNRKLLIMLADILIAVATFILAVLFFMGYQELWLLFLVSGIRSLGAGVQTPAVNALIPQLVPEDKLMKINGINGSIQSLTFIAAPAISGGLLAAFSLEYTFIIDVTTAIIAVAILYFIPIPIHEKALKKNKTPALEDLKEGLNYIRQHSFIKILFIYYAVIMFFITPAAFLTPLLITRTYGSDVWRLTINEVFFSGGTMLGGAIIAIWGGYKRRIKTIALGCFAFGLAVTFIGLAPNFTLYIFFIFLSGLAIPFLSAPTTVLLQEQVETDIQGRIFSILQLVATTALPLGMMIFGPLADFIEIRLMLVFSGLIMSVCGLLVIKNKTLNKNQL</sequence>
<feature type="transmembrane region" description="Helical" evidence="7">
    <location>
        <begin position="235"/>
        <end position="256"/>
    </location>
</feature>
<feature type="transmembrane region" description="Helical" evidence="7">
    <location>
        <begin position="53"/>
        <end position="78"/>
    </location>
</feature>